<accession>A0AA87YTM1</accession>
<protein>
    <submittedName>
        <fullName evidence="1">Uncharacterized protein</fullName>
    </submittedName>
</protein>
<dbReference type="EMBL" id="BTGU01007487">
    <property type="protein sequence ID" value="GMN18679.1"/>
    <property type="molecule type" value="Genomic_DNA"/>
</dbReference>
<gene>
    <name evidence="1" type="ORF">TIFTF001_049835</name>
    <name evidence="2" type="ORF">TIFTF001_049842</name>
</gene>
<dbReference type="AlphaFoldDB" id="A0AA87YTM1"/>
<dbReference type="Proteomes" id="UP001187192">
    <property type="component" value="Unassembled WGS sequence"/>
</dbReference>
<organism evidence="1 3">
    <name type="scientific">Ficus carica</name>
    <name type="common">Common fig</name>
    <dbReference type="NCBI Taxonomy" id="3494"/>
    <lineage>
        <taxon>Eukaryota</taxon>
        <taxon>Viridiplantae</taxon>
        <taxon>Streptophyta</taxon>
        <taxon>Embryophyta</taxon>
        <taxon>Tracheophyta</taxon>
        <taxon>Spermatophyta</taxon>
        <taxon>Magnoliopsida</taxon>
        <taxon>eudicotyledons</taxon>
        <taxon>Gunneridae</taxon>
        <taxon>Pentapetalae</taxon>
        <taxon>rosids</taxon>
        <taxon>fabids</taxon>
        <taxon>Rosales</taxon>
        <taxon>Moraceae</taxon>
        <taxon>Ficeae</taxon>
        <taxon>Ficus</taxon>
    </lineage>
</organism>
<keyword evidence="3" id="KW-1185">Reference proteome</keyword>
<sequence>MSKKKELAYVEAKGPRSGFSEVEEHGGCYGEAEVVSWVVKNSMQIFGQVTRASARSRKPVSGVSTLTGEIKVGDTNINFSAHPLLLHSSSKYPRKHIKIVTLDDI</sequence>
<evidence type="ECO:0000313" key="3">
    <source>
        <dbReference type="Proteomes" id="UP001187192"/>
    </source>
</evidence>
<evidence type="ECO:0000313" key="1">
    <source>
        <dbReference type="EMBL" id="GMN18679.1"/>
    </source>
</evidence>
<reference evidence="1" key="1">
    <citation type="submission" date="2023-07" db="EMBL/GenBank/DDBJ databases">
        <title>draft genome sequence of fig (Ficus carica).</title>
        <authorList>
            <person name="Takahashi T."/>
            <person name="Nishimura K."/>
        </authorList>
    </citation>
    <scope>NUCLEOTIDE SEQUENCE</scope>
</reference>
<comment type="caution">
    <text evidence="1">The sequence shown here is derived from an EMBL/GenBank/DDBJ whole genome shotgun (WGS) entry which is preliminary data.</text>
</comment>
<proteinExistence type="predicted"/>
<evidence type="ECO:0000313" key="2">
    <source>
        <dbReference type="EMBL" id="GMN18707.1"/>
    </source>
</evidence>
<name>A0AA87YTM1_FICCA</name>
<dbReference type="EMBL" id="BTGU01007493">
    <property type="protein sequence ID" value="GMN18707.1"/>
    <property type="molecule type" value="Genomic_DNA"/>
</dbReference>